<keyword evidence="4" id="KW-1185">Reference proteome</keyword>
<name>A0ABU2MYT9_9ACTN</name>
<dbReference type="PROSITE" id="PS50983">
    <property type="entry name" value="FE_B12_PBP"/>
    <property type="match status" value="1"/>
</dbReference>
<gene>
    <name evidence="3" type="ORF">RM590_28215</name>
</gene>
<evidence type="ECO:0000256" key="1">
    <source>
        <dbReference type="ARBA" id="ARBA00008814"/>
    </source>
</evidence>
<dbReference type="Pfam" id="PF01497">
    <property type="entry name" value="Peripla_BP_2"/>
    <property type="match status" value="1"/>
</dbReference>
<dbReference type="Gene3D" id="3.40.50.1980">
    <property type="entry name" value="Nitrogenase molybdenum iron protein domain"/>
    <property type="match status" value="2"/>
</dbReference>
<evidence type="ECO:0000313" key="3">
    <source>
        <dbReference type="EMBL" id="MDT0346438.1"/>
    </source>
</evidence>
<evidence type="ECO:0000259" key="2">
    <source>
        <dbReference type="PROSITE" id="PS50983"/>
    </source>
</evidence>
<dbReference type="InterPro" id="IPR050902">
    <property type="entry name" value="ABC_Transporter_SBP"/>
</dbReference>
<protein>
    <submittedName>
        <fullName evidence="3">ABC transporter substrate-binding protein</fullName>
    </submittedName>
</protein>
<organism evidence="3 4">
    <name type="scientific">Streptomyces litchfieldiae</name>
    <dbReference type="NCBI Taxonomy" id="3075543"/>
    <lineage>
        <taxon>Bacteria</taxon>
        <taxon>Bacillati</taxon>
        <taxon>Actinomycetota</taxon>
        <taxon>Actinomycetes</taxon>
        <taxon>Kitasatosporales</taxon>
        <taxon>Streptomycetaceae</taxon>
        <taxon>Streptomyces</taxon>
    </lineage>
</organism>
<dbReference type="RefSeq" id="WP_311707562.1">
    <property type="nucleotide sequence ID" value="NZ_JAVREL010000020.1"/>
</dbReference>
<sequence length="355" mass="37052">MGCWAVALAMAAAVAGCGGDGGTLSGPGEGAAGESDAAFPVTVADCAGTETVIESAPERIVTSNASSLELLLRLGAGERVIGTGFPPGPGTLPAELDEQAQAVPVLGEGVIDKETLLGSGADLYIDTFGSMDGMGGMTGFPTEEEFAAVGISHVYLLSTACASTTDEPREDLSAVLEDIRRMGAVTGTSDRAEELVADMTGRLDQVAGVVDDVPADERPSYWIFDFDAGTEQPMAVCNRQVANAVLTLAGVRNVFADCDTDFQPTSWEDVVAADPDWIQLAVRNRGGAEATEAAFDEAEAFLRDHPATRDLAAVREGRFLRIGLEVTTIAGVRDAETVETIAHTVYPDRFSDGER</sequence>
<evidence type="ECO:0000313" key="4">
    <source>
        <dbReference type="Proteomes" id="UP001183246"/>
    </source>
</evidence>
<reference evidence="4" key="1">
    <citation type="submission" date="2023-07" db="EMBL/GenBank/DDBJ databases">
        <title>30 novel species of actinomycetes from the DSMZ collection.</title>
        <authorList>
            <person name="Nouioui I."/>
        </authorList>
    </citation>
    <scope>NUCLEOTIDE SEQUENCE [LARGE SCALE GENOMIC DNA]</scope>
    <source>
        <strain evidence="4">DSM 44938</strain>
    </source>
</reference>
<comment type="caution">
    <text evidence="3">The sequence shown here is derived from an EMBL/GenBank/DDBJ whole genome shotgun (WGS) entry which is preliminary data.</text>
</comment>
<feature type="domain" description="Fe/B12 periplasmic-binding" evidence="2">
    <location>
        <begin position="59"/>
        <end position="349"/>
    </location>
</feature>
<proteinExistence type="inferred from homology"/>
<dbReference type="InterPro" id="IPR002491">
    <property type="entry name" value="ABC_transptr_periplasmic_BD"/>
</dbReference>
<comment type="similarity">
    <text evidence="1">Belongs to the bacterial solute-binding protein 8 family.</text>
</comment>
<dbReference type="PANTHER" id="PTHR30535">
    <property type="entry name" value="VITAMIN B12-BINDING PROTEIN"/>
    <property type="match status" value="1"/>
</dbReference>
<accession>A0ABU2MYT9</accession>
<dbReference type="SUPFAM" id="SSF53807">
    <property type="entry name" value="Helical backbone' metal receptor"/>
    <property type="match status" value="1"/>
</dbReference>
<dbReference type="EMBL" id="JAVREL010000020">
    <property type="protein sequence ID" value="MDT0346438.1"/>
    <property type="molecule type" value="Genomic_DNA"/>
</dbReference>
<dbReference type="PANTHER" id="PTHR30535:SF7">
    <property type="entry name" value="IRON(III) DICITRATE-BINDING PROTEIN"/>
    <property type="match status" value="1"/>
</dbReference>
<dbReference type="Proteomes" id="UP001183246">
    <property type="component" value="Unassembled WGS sequence"/>
</dbReference>